<dbReference type="EMBL" id="CVRI01000066">
    <property type="protein sequence ID" value="CRL06109.1"/>
    <property type="molecule type" value="Genomic_DNA"/>
</dbReference>
<accession>A0A1J1J0Y0</accession>
<dbReference type="Proteomes" id="UP000183832">
    <property type="component" value="Unassembled WGS sequence"/>
</dbReference>
<keyword evidence="2" id="KW-1185">Reference proteome</keyword>
<name>A0A1J1J0Y0_9DIPT</name>
<organism evidence="1 2">
    <name type="scientific">Clunio marinus</name>
    <dbReference type="NCBI Taxonomy" id="568069"/>
    <lineage>
        <taxon>Eukaryota</taxon>
        <taxon>Metazoa</taxon>
        <taxon>Ecdysozoa</taxon>
        <taxon>Arthropoda</taxon>
        <taxon>Hexapoda</taxon>
        <taxon>Insecta</taxon>
        <taxon>Pterygota</taxon>
        <taxon>Neoptera</taxon>
        <taxon>Endopterygota</taxon>
        <taxon>Diptera</taxon>
        <taxon>Nematocera</taxon>
        <taxon>Chironomoidea</taxon>
        <taxon>Chironomidae</taxon>
        <taxon>Clunio</taxon>
    </lineage>
</organism>
<gene>
    <name evidence="1" type="ORF">CLUMA_CG019232</name>
</gene>
<reference evidence="1 2" key="1">
    <citation type="submission" date="2015-04" db="EMBL/GenBank/DDBJ databases">
        <authorList>
            <person name="Syromyatnikov M.Y."/>
            <person name="Popov V.N."/>
        </authorList>
    </citation>
    <scope>NUCLEOTIDE SEQUENCE [LARGE SCALE GENOMIC DNA]</scope>
</reference>
<dbReference type="AlphaFoldDB" id="A0A1J1J0Y0"/>
<evidence type="ECO:0000313" key="2">
    <source>
        <dbReference type="Proteomes" id="UP000183832"/>
    </source>
</evidence>
<sequence length="84" mass="9306">MKAKAAVTAEAKQSPYALFLPSLFSFAFLTLKRSQTFFTSKSRGANDELSQKPTTTKGAEVLAKGKNEHVPWLEVSHLKTQILH</sequence>
<protein>
    <submittedName>
        <fullName evidence="1">CLUMA_CG019232, isoform A</fullName>
    </submittedName>
</protein>
<evidence type="ECO:0000313" key="1">
    <source>
        <dbReference type="EMBL" id="CRL06109.1"/>
    </source>
</evidence>
<proteinExistence type="predicted"/>